<gene>
    <name evidence="5" type="ORF">SAPINGB_P004622</name>
</gene>
<accession>A0A5E8BXY2</accession>
<evidence type="ECO:0000313" key="5">
    <source>
        <dbReference type="EMBL" id="VVT55489.1"/>
    </source>
</evidence>
<dbReference type="InterPro" id="IPR016024">
    <property type="entry name" value="ARM-type_fold"/>
</dbReference>
<feature type="compositionally biased region" description="Low complexity" evidence="3">
    <location>
        <begin position="125"/>
        <end position="141"/>
    </location>
</feature>
<comment type="similarity">
    <text evidence="1">Belongs to the CBF/MAK21 family.</text>
</comment>
<evidence type="ECO:0000259" key="4">
    <source>
        <dbReference type="Pfam" id="PF03914"/>
    </source>
</evidence>
<dbReference type="EMBL" id="CABVLU010000003">
    <property type="protein sequence ID" value="VVT55489.1"/>
    <property type="molecule type" value="Genomic_DNA"/>
</dbReference>
<evidence type="ECO:0000256" key="1">
    <source>
        <dbReference type="ARBA" id="ARBA00007797"/>
    </source>
</evidence>
<dbReference type="GO" id="GO:0005634">
    <property type="term" value="C:nucleus"/>
    <property type="evidence" value="ECO:0007669"/>
    <property type="project" value="UniProtKB-ARBA"/>
</dbReference>
<dbReference type="Proteomes" id="UP000398389">
    <property type="component" value="Unassembled WGS sequence"/>
</dbReference>
<sequence>MSKSLDLESKAFSQKLSDKIANKLRENTASSTGKKGGNNNSNNTKKASQNTDKKSKNSEKPSNKKNTQNKATGGASVVKDKDLAKDVGDLIDSLGFNNIQKGNKQSGKKNNKKDAKIKDRKDQQNGKQPKQQQQQQQQQQSFKKEKSFNNKTSIKKENNDHQQQQHQPFNKENKSQKPSNTVVRPKKEGGALKDIDNIVTTLENTLDDSAVVPSILIPELHKENKAVFDPRTDWYNLDVTTAGESVKIPTQQPEIPLSYSRIEALHTQAKALLSKENEIFIHEGNKSGAQKQFLSQLLSAGTLSDKISAYTLLVQESPLHSVKYFNAMLGLCRKKSRGNALQSIAALKDMFINGVLPDRKLRYFKNQPTLSNKTPPEVLILWAFEDWLKGFFFSLVQILEILSHDTVSYVRSSTVDHILDLLKSKPEQEANLLRLGVNKLGDNDKQVASRVSYLILKIEEVHPVMNKVIADSVSELIFRPSSDYHARYYSTITLNQTILTHKNKDVANSLIRTYLSLFELLLAETSKDKEAKAEEAKPQKKPRHKHTKGKQARKTPVKTSEAVKEEEFDKLISAILTGMNRAYPFADLPKDVFESHINTIYRVTHSANFNTGIQALILLFQMSQGEKSLSDRFYRTLYESLLDPRLASSSKLRLYLNLMFKALKQDTNQDRAKAFTKRLIQVADHWINIGVISGVIYLISELKKASPTMKSLISDKPAVAAVAKKLEEKSEEKAEDEDKEVELIDKYDGRKRDPTFANAGKTKVWEAIPLLNHFHPTVSFYTQHYLGLAPEGAPKPIQPDLNLYTLAHFLDRFVYRNPKQKPTTHGSSIMQPLTGSDPTGLVFGTNLGASGPGIDKAVNFEDWKNMKIDDVDVGDRFFFNYFNLVQDNKSGEKKVEKRKETDAEDADLDDEQEIWKALVTSNPSIEAGEEDESDLDLSMSDMDDDEDLEGLEDGEDEDEDEDDDEEDDDSGFLKEVDDEDGVLGSDEEVDLEEGDNDDLEAQFEAALAKGKTNKRSRDDDEDEEEEEEEDPRAAKKAAKKARRQRLKDLPLFASAEDYAQYLVSDDEN</sequence>
<dbReference type="AlphaFoldDB" id="A0A5E8BXY2"/>
<keyword evidence="2" id="KW-0175">Coiled coil</keyword>
<feature type="coiled-coil region" evidence="2">
    <location>
        <begin position="719"/>
        <end position="746"/>
    </location>
</feature>
<feature type="region of interest" description="Disordered" evidence="3">
    <location>
        <begin position="890"/>
        <end position="1049"/>
    </location>
</feature>
<feature type="compositionally biased region" description="Acidic residues" evidence="3">
    <location>
        <begin position="902"/>
        <end position="912"/>
    </location>
</feature>
<dbReference type="Pfam" id="PF03914">
    <property type="entry name" value="CBF"/>
    <property type="match status" value="1"/>
</dbReference>
<feature type="compositionally biased region" description="Basic residues" evidence="3">
    <location>
        <begin position="1034"/>
        <end position="1045"/>
    </location>
</feature>
<evidence type="ECO:0000313" key="6">
    <source>
        <dbReference type="Proteomes" id="UP000398389"/>
    </source>
</evidence>
<dbReference type="PANTHER" id="PTHR12048">
    <property type="entry name" value="CCAAT-BINDING FACTOR-RELATED"/>
    <property type="match status" value="1"/>
</dbReference>
<feature type="compositionally biased region" description="Acidic residues" evidence="3">
    <location>
        <begin position="927"/>
        <end position="1001"/>
    </location>
</feature>
<dbReference type="RefSeq" id="XP_031855228.1">
    <property type="nucleotide sequence ID" value="XM_031999337.1"/>
</dbReference>
<keyword evidence="6" id="KW-1185">Reference proteome</keyword>
<evidence type="ECO:0000256" key="3">
    <source>
        <dbReference type="SAM" id="MobiDB-lite"/>
    </source>
</evidence>
<feature type="region of interest" description="Disordered" evidence="3">
    <location>
        <begin position="530"/>
        <end position="559"/>
    </location>
</feature>
<proteinExistence type="inferred from homology"/>
<feature type="compositionally biased region" description="Basic and acidic residues" evidence="3">
    <location>
        <begin position="51"/>
        <end position="62"/>
    </location>
</feature>
<dbReference type="SUPFAM" id="SSF48371">
    <property type="entry name" value="ARM repeat"/>
    <property type="match status" value="1"/>
</dbReference>
<feature type="compositionally biased region" description="Basic and acidic residues" evidence="3">
    <location>
        <begin position="78"/>
        <end position="88"/>
    </location>
</feature>
<dbReference type="GeneID" id="43583437"/>
<reference evidence="5 6" key="1">
    <citation type="submission" date="2019-09" db="EMBL/GenBank/DDBJ databases">
        <authorList>
            <person name="Brejova B."/>
        </authorList>
    </citation>
    <scope>NUCLEOTIDE SEQUENCE [LARGE SCALE GENOMIC DNA]</scope>
</reference>
<feature type="compositionally biased region" description="Basic and acidic residues" evidence="3">
    <location>
        <begin position="142"/>
        <end position="160"/>
    </location>
</feature>
<feature type="domain" description="CCAAT-binding factor" evidence="4">
    <location>
        <begin position="613"/>
        <end position="779"/>
    </location>
</feature>
<name>A0A5E8BXY2_9ASCO</name>
<feature type="compositionally biased region" description="Low complexity" evidence="3">
    <location>
        <begin position="30"/>
        <end position="50"/>
    </location>
</feature>
<feature type="compositionally biased region" description="Basic and acidic residues" evidence="3">
    <location>
        <begin position="890"/>
        <end position="901"/>
    </location>
</feature>
<organism evidence="5 6">
    <name type="scientific">Magnusiomyces paraingens</name>
    <dbReference type="NCBI Taxonomy" id="2606893"/>
    <lineage>
        <taxon>Eukaryota</taxon>
        <taxon>Fungi</taxon>
        <taxon>Dikarya</taxon>
        <taxon>Ascomycota</taxon>
        <taxon>Saccharomycotina</taxon>
        <taxon>Dipodascomycetes</taxon>
        <taxon>Dipodascales</taxon>
        <taxon>Dipodascaceae</taxon>
        <taxon>Magnusiomyces</taxon>
    </lineage>
</organism>
<dbReference type="PANTHER" id="PTHR12048:SF0">
    <property type="entry name" value="CCAAT_ENHANCER-BINDING PROTEIN ZETA"/>
    <property type="match status" value="1"/>
</dbReference>
<feature type="compositionally biased region" description="Basic and acidic residues" evidence="3">
    <location>
        <begin position="112"/>
        <end position="124"/>
    </location>
</feature>
<dbReference type="InterPro" id="IPR040155">
    <property type="entry name" value="CEBPZ/Mak21-like"/>
</dbReference>
<feature type="compositionally biased region" description="Basic residues" evidence="3">
    <location>
        <begin position="539"/>
        <end position="556"/>
    </location>
</feature>
<dbReference type="OrthoDB" id="28947at2759"/>
<feature type="region of interest" description="Disordered" evidence="3">
    <location>
        <begin position="18"/>
        <end position="189"/>
    </location>
</feature>
<dbReference type="InterPro" id="IPR005612">
    <property type="entry name" value="CCAAT-binding_factor"/>
</dbReference>
<feature type="compositionally biased region" description="Acidic residues" evidence="3">
    <location>
        <begin position="1019"/>
        <end position="1030"/>
    </location>
</feature>
<evidence type="ECO:0000256" key="2">
    <source>
        <dbReference type="SAM" id="Coils"/>
    </source>
</evidence>
<protein>
    <recommendedName>
        <fullName evidence="4">CCAAT-binding factor domain-containing protein</fullName>
    </recommendedName>
</protein>